<keyword evidence="2" id="KW-1185">Reference proteome</keyword>
<organism evidence="1 2">
    <name type="scientific">Terrimonas ginsenosidimutans</name>
    <dbReference type="NCBI Taxonomy" id="2908004"/>
    <lineage>
        <taxon>Bacteria</taxon>
        <taxon>Pseudomonadati</taxon>
        <taxon>Bacteroidota</taxon>
        <taxon>Chitinophagia</taxon>
        <taxon>Chitinophagales</taxon>
        <taxon>Chitinophagaceae</taxon>
        <taxon>Terrimonas</taxon>
    </lineage>
</organism>
<dbReference type="Proteomes" id="UP001165367">
    <property type="component" value="Unassembled WGS sequence"/>
</dbReference>
<reference evidence="1" key="1">
    <citation type="submission" date="2022-01" db="EMBL/GenBank/DDBJ databases">
        <authorList>
            <person name="Jo J.-H."/>
            <person name="Im W.-T."/>
        </authorList>
    </citation>
    <scope>NUCLEOTIDE SEQUENCE</scope>
    <source>
        <strain evidence="1">NA20</strain>
    </source>
</reference>
<comment type="caution">
    <text evidence="1">The sequence shown here is derived from an EMBL/GenBank/DDBJ whole genome shotgun (WGS) entry which is preliminary data.</text>
</comment>
<dbReference type="NCBIfam" id="TIGR01611">
    <property type="entry name" value="tail_tube"/>
    <property type="match status" value="1"/>
</dbReference>
<dbReference type="InterPro" id="IPR006498">
    <property type="entry name" value="Tail_tube"/>
</dbReference>
<evidence type="ECO:0000313" key="1">
    <source>
        <dbReference type="EMBL" id="MCG2614895.1"/>
    </source>
</evidence>
<protein>
    <submittedName>
        <fullName evidence="1">Phage major tail tube protein</fullName>
    </submittedName>
</protein>
<sequence>MDVKVNRVTNAAVYVDGQGFIGRAEEVTCPDIAPVMVDHKGLGMIGQLELPAGLQKMSSKIKWNAPYLEVMKKTHNVFQSMRLQVRSSIETYENGNRIAEAPVVIYMTAIPKKAGGFVFKAQDNVEREDEFNVTSYKLEVAGIEIIYVDVMANIWRVNGNDQLATYRANLGMI</sequence>
<dbReference type="RefSeq" id="WP_237871735.1">
    <property type="nucleotide sequence ID" value="NZ_JAKLTR010000006.1"/>
</dbReference>
<dbReference type="Pfam" id="PF04985">
    <property type="entry name" value="Phage_tube"/>
    <property type="match status" value="1"/>
</dbReference>
<dbReference type="EMBL" id="JAKLTR010000006">
    <property type="protein sequence ID" value="MCG2614895.1"/>
    <property type="molecule type" value="Genomic_DNA"/>
</dbReference>
<name>A0ABS9KRK1_9BACT</name>
<accession>A0ABS9KRK1</accession>
<evidence type="ECO:0000313" key="2">
    <source>
        <dbReference type="Proteomes" id="UP001165367"/>
    </source>
</evidence>
<proteinExistence type="predicted"/>
<gene>
    <name evidence="1" type="ORF">LZZ85_11405</name>
</gene>